<evidence type="ECO:0000256" key="5">
    <source>
        <dbReference type="ARBA" id="ARBA00022741"/>
    </source>
</evidence>
<evidence type="ECO:0000256" key="8">
    <source>
        <dbReference type="ARBA" id="ARBA00023012"/>
    </source>
</evidence>
<dbReference type="EMBL" id="AMCI01004464">
    <property type="protein sequence ID" value="EJW98036.1"/>
    <property type="molecule type" value="Genomic_DNA"/>
</dbReference>
<evidence type="ECO:0000256" key="6">
    <source>
        <dbReference type="ARBA" id="ARBA00022777"/>
    </source>
</evidence>
<dbReference type="PRINTS" id="PR00344">
    <property type="entry name" value="BCTRLSENSOR"/>
</dbReference>
<keyword evidence="11" id="KW-0804">Transcription</keyword>
<dbReference type="FunFam" id="3.40.50.2300:FF:000138">
    <property type="entry name" value="Two-component system sensor histidine kinase/response regulator"/>
    <property type="match status" value="1"/>
</dbReference>
<evidence type="ECO:0000256" key="9">
    <source>
        <dbReference type="ARBA" id="ARBA00023015"/>
    </source>
</evidence>
<organism evidence="15">
    <name type="scientific">gut metagenome</name>
    <dbReference type="NCBI Taxonomy" id="749906"/>
    <lineage>
        <taxon>unclassified sequences</taxon>
        <taxon>metagenomes</taxon>
        <taxon>organismal metagenomes</taxon>
    </lineage>
</organism>
<dbReference type="Pfam" id="PF12833">
    <property type="entry name" value="HTH_18"/>
    <property type="match status" value="1"/>
</dbReference>
<dbReference type="PROSITE" id="PS50110">
    <property type="entry name" value="RESPONSE_REGULATORY"/>
    <property type="match status" value="1"/>
</dbReference>
<dbReference type="Gene3D" id="3.40.50.2300">
    <property type="match status" value="1"/>
</dbReference>
<dbReference type="FunFam" id="3.30.565.10:FF:000037">
    <property type="entry name" value="Hybrid sensor histidine kinase/response regulator"/>
    <property type="match status" value="1"/>
</dbReference>
<evidence type="ECO:0000256" key="11">
    <source>
        <dbReference type="ARBA" id="ARBA00023163"/>
    </source>
</evidence>
<evidence type="ECO:0000256" key="7">
    <source>
        <dbReference type="ARBA" id="ARBA00022840"/>
    </source>
</evidence>
<name>J9FSX6_9ZZZZ</name>
<dbReference type="GO" id="GO:0005524">
    <property type="term" value="F:ATP binding"/>
    <property type="evidence" value="ECO:0007669"/>
    <property type="project" value="UniProtKB-KW"/>
</dbReference>
<gene>
    <name evidence="15" type="ORF">EVA_13863</name>
</gene>
<dbReference type="InterPro" id="IPR011006">
    <property type="entry name" value="CheY-like_superfamily"/>
</dbReference>
<dbReference type="PANTHER" id="PTHR43547:SF2">
    <property type="entry name" value="HYBRID SIGNAL TRANSDUCTION HISTIDINE KINASE C"/>
    <property type="match status" value="1"/>
</dbReference>
<dbReference type="InterPro" id="IPR018060">
    <property type="entry name" value="HTH_AraC"/>
</dbReference>
<keyword evidence="3" id="KW-0597">Phosphoprotein</keyword>
<proteinExistence type="predicted"/>
<sequence>MSESSKKLLELIKKNVHILLRLINQILDFRKVENGRMKMQFSTINLLDEIKNWNDAFRMALLKKHLKFSIEAEPDTDFQLTADEEKMECIYFNLLSNAIKYTPENGEIAIRLTADNNQYTLTVFNSGSHIPETDTEIIFERFYQINGHQAGTGIGLALVRAFVEMHGGNISAHSDHKGTYFIVNLPQNTLPNRNATPMEHSSEEENREVSAELIDAELDNLSEEPIEADTATVLVIDDNADIRTYIKSFLSKDYRVLLADNGINGLKMAMKYVPDVIISDVMMPEMDGNECCKRLKSEMQTSHIPVILLTACALDEQRIEGYDGGADSYISKPFNSQLLTSRVRNLISNRKLLRKFFSEGQTLEKVSANALDKDFVSKFKKLVEEHMKDSELNVEELGRDMGMSRVQLYRKLKSLTNYSPNELLRQMRLKKAASLLASSELSVAEIAYEVGFSSPSYFTKCYKEQFGESPTDFLKRTRKC</sequence>
<keyword evidence="7" id="KW-0067">ATP-binding</keyword>
<evidence type="ECO:0000259" key="14">
    <source>
        <dbReference type="PROSITE" id="PS50110"/>
    </source>
</evidence>
<evidence type="ECO:0000256" key="2">
    <source>
        <dbReference type="ARBA" id="ARBA00012438"/>
    </source>
</evidence>
<keyword evidence="9" id="KW-0805">Transcription regulation</keyword>
<reference evidence="15" key="1">
    <citation type="journal article" date="2012" name="PLoS ONE">
        <title>Gene sets for utilization of primary and secondary nutrition supplies in the distal gut of endangered iberian lynx.</title>
        <authorList>
            <person name="Alcaide M."/>
            <person name="Messina E."/>
            <person name="Richter M."/>
            <person name="Bargiela R."/>
            <person name="Peplies J."/>
            <person name="Huws S.A."/>
            <person name="Newbold C.J."/>
            <person name="Golyshin P.N."/>
            <person name="Simon M.A."/>
            <person name="Lopez G."/>
            <person name="Yakimov M.M."/>
            <person name="Ferrer M."/>
        </authorList>
    </citation>
    <scope>NUCLEOTIDE SEQUENCE</scope>
</reference>
<dbReference type="InterPro" id="IPR003594">
    <property type="entry name" value="HATPase_dom"/>
</dbReference>
<dbReference type="PROSITE" id="PS50109">
    <property type="entry name" value="HIS_KIN"/>
    <property type="match status" value="1"/>
</dbReference>
<evidence type="ECO:0000259" key="12">
    <source>
        <dbReference type="PROSITE" id="PS01124"/>
    </source>
</evidence>
<dbReference type="InterPro" id="IPR001789">
    <property type="entry name" value="Sig_transdc_resp-reg_receiver"/>
</dbReference>
<keyword evidence="10" id="KW-0238">DNA-binding</keyword>
<dbReference type="EC" id="2.7.13.3" evidence="2"/>
<dbReference type="CDD" id="cd00075">
    <property type="entry name" value="HATPase"/>
    <property type="match status" value="1"/>
</dbReference>
<feature type="domain" description="Histidine kinase" evidence="13">
    <location>
        <begin position="1"/>
        <end position="189"/>
    </location>
</feature>
<dbReference type="Gene3D" id="3.30.565.10">
    <property type="entry name" value="Histidine kinase-like ATPase, C-terminal domain"/>
    <property type="match status" value="1"/>
</dbReference>
<dbReference type="SMART" id="SM00342">
    <property type="entry name" value="HTH_ARAC"/>
    <property type="match status" value="1"/>
</dbReference>
<dbReference type="InterPro" id="IPR036890">
    <property type="entry name" value="HATPase_C_sf"/>
</dbReference>
<evidence type="ECO:0000313" key="15">
    <source>
        <dbReference type="EMBL" id="EJW98036.1"/>
    </source>
</evidence>
<dbReference type="FunFam" id="1.10.10.60:FF:000284">
    <property type="entry name" value="Two-component system sensor histidine kinase/response regulator"/>
    <property type="match status" value="1"/>
</dbReference>
<accession>J9FSX6</accession>
<keyword evidence="6 15" id="KW-0418">Kinase</keyword>
<feature type="domain" description="Response regulatory" evidence="14">
    <location>
        <begin position="232"/>
        <end position="347"/>
    </location>
</feature>
<evidence type="ECO:0000259" key="13">
    <source>
        <dbReference type="PROSITE" id="PS50109"/>
    </source>
</evidence>
<keyword evidence="4" id="KW-0808">Transferase</keyword>
<comment type="catalytic activity">
    <reaction evidence="1">
        <text>ATP + protein L-histidine = ADP + protein N-phospho-L-histidine.</text>
        <dbReference type="EC" id="2.7.13.3"/>
    </reaction>
</comment>
<dbReference type="PANTHER" id="PTHR43547">
    <property type="entry name" value="TWO-COMPONENT HISTIDINE KINASE"/>
    <property type="match status" value="1"/>
</dbReference>
<dbReference type="PROSITE" id="PS00041">
    <property type="entry name" value="HTH_ARAC_FAMILY_1"/>
    <property type="match status" value="1"/>
</dbReference>
<dbReference type="GO" id="GO:0000155">
    <property type="term" value="F:phosphorelay sensor kinase activity"/>
    <property type="evidence" value="ECO:0007669"/>
    <property type="project" value="TreeGrafter"/>
</dbReference>
<protein>
    <recommendedName>
        <fullName evidence="2">histidine kinase</fullName>
        <ecNumber evidence="2">2.7.13.3</ecNumber>
    </recommendedName>
</protein>
<dbReference type="AlphaFoldDB" id="J9FSX6"/>
<dbReference type="SUPFAM" id="SSF55874">
    <property type="entry name" value="ATPase domain of HSP90 chaperone/DNA topoisomerase II/histidine kinase"/>
    <property type="match status" value="1"/>
</dbReference>
<keyword evidence="8" id="KW-0902">Two-component regulatory system</keyword>
<dbReference type="GO" id="GO:0043565">
    <property type="term" value="F:sequence-specific DNA binding"/>
    <property type="evidence" value="ECO:0007669"/>
    <property type="project" value="InterPro"/>
</dbReference>
<evidence type="ECO:0000256" key="3">
    <source>
        <dbReference type="ARBA" id="ARBA00022553"/>
    </source>
</evidence>
<evidence type="ECO:0000256" key="1">
    <source>
        <dbReference type="ARBA" id="ARBA00000085"/>
    </source>
</evidence>
<dbReference type="SMART" id="SM00448">
    <property type="entry name" value="REC"/>
    <property type="match status" value="1"/>
</dbReference>
<dbReference type="PROSITE" id="PS01124">
    <property type="entry name" value="HTH_ARAC_FAMILY_2"/>
    <property type="match status" value="1"/>
</dbReference>
<dbReference type="InterPro" id="IPR004358">
    <property type="entry name" value="Sig_transdc_His_kin-like_C"/>
</dbReference>
<comment type="caution">
    <text evidence="15">The sequence shown here is derived from an EMBL/GenBank/DDBJ whole genome shotgun (WGS) entry which is preliminary data.</text>
</comment>
<feature type="domain" description="HTH araC/xylS-type" evidence="12">
    <location>
        <begin position="377"/>
        <end position="476"/>
    </location>
</feature>
<dbReference type="InterPro" id="IPR018062">
    <property type="entry name" value="HTH_AraC-typ_CS"/>
</dbReference>
<dbReference type="InterPro" id="IPR005467">
    <property type="entry name" value="His_kinase_dom"/>
</dbReference>
<keyword evidence="5" id="KW-0547">Nucleotide-binding</keyword>
<dbReference type="Pfam" id="PF02518">
    <property type="entry name" value="HATPase_c"/>
    <property type="match status" value="1"/>
</dbReference>
<evidence type="ECO:0000256" key="10">
    <source>
        <dbReference type="ARBA" id="ARBA00023125"/>
    </source>
</evidence>
<dbReference type="Pfam" id="PF00072">
    <property type="entry name" value="Response_reg"/>
    <property type="match status" value="1"/>
</dbReference>
<dbReference type="GO" id="GO:0003700">
    <property type="term" value="F:DNA-binding transcription factor activity"/>
    <property type="evidence" value="ECO:0007669"/>
    <property type="project" value="InterPro"/>
</dbReference>
<dbReference type="SMART" id="SM00387">
    <property type="entry name" value="HATPase_c"/>
    <property type="match status" value="1"/>
</dbReference>
<dbReference type="SUPFAM" id="SSF46689">
    <property type="entry name" value="Homeodomain-like"/>
    <property type="match status" value="1"/>
</dbReference>
<dbReference type="SUPFAM" id="SSF52172">
    <property type="entry name" value="CheY-like"/>
    <property type="match status" value="1"/>
</dbReference>
<dbReference type="InterPro" id="IPR009057">
    <property type="entry name" value="Homeodomain-like_sf"/>
</dbReference>
<evidence type="ECO:0000256" key="4">
    <source>
        <dbReference type="ARBA" id="ARBA00022679"/>
    </source>
</evidence>
<dbReference type="Gene3D" id="1.10.10.60">
    <property type="entry name" value="Homeodomain-like"/>
    <property type="match status" value="1"/>
</dbReference>